<organism evidence="2 3">
    <name type="scientific">Laceyella tengchongensis</name>
    <dbReference type="NCBI Taxonomy" id="574699"/>
    <lineage>
        <taxon>Bacteria</taxon>
        <taxon>Bacillati</taxon>
        <taxon>Bacillota</taxon>
        <taxon>Bacilli</taxon>
        <taxon>Bacillales</taxon>
        <taxon>Thermoactinomycetaceae</taxon>
        <taxon>Laceyella</taxon>
    </lineage>
</organism>
<comment type="caution">
    <text evidence="2">The sequence shown here is derived from an EMBL/GenBank/DDBJ whole genome shotgun (WGS) entry which is preliminary data.</text>
</comment>
<dbReference type="Proteomes" id="UP001157946">
    <property type="component" value="Unassembled WGS sequence"/>
</dbReference>
<evidence type="ECO:0000256" key="1">
    <source>
        <dbReference type="SAM" id="Coils"/>
    </source>
</evidence>
<evidence type="ECO:0000313" key="3">
    <source>
        <dbReference type="Proteomes" id="UP001157946"/>
    </source>
</evidence>
<dbReference type="EMBL" id="FXTU01000002">
    <property type="protein sequence ID" value="SMP11387.1"/>
    <property type="molecule type" value="Genomic_DNA"/>
</dbReference>
<proteinExistence type="predicted"/>
<accession>A0AA46AE65</accession>
<keyword evidence="1" id="KW-0175">Coiled coil</keyword>
<reference evidence="2" key="1">
    <citation type="submission" date="2017-05" db="EMBL/GenBank/DDBJ databases">
        <authorList>
            <person name="Varghese N."/>
            <person name="Submissions S."/>
        </authorList>
    </citation>
    <scope>NUCLEOTIDE SEQUENCE</scope>
    <source>
        <strain evidence="2">DSM 45262</strain>
    </source>
</reference>
<evidence type="ECO:0000313" key="2">
    <source>
        <dbReference type="EMBL" id="SMP11387.1"/>
    </source>
</evidence>
<protein>
    <submittedName>
        <fullName evidence="2">Uncharacterized protein</fullName>
    </submittedName>
</protein>
<gene>
    <name evidence="2" type="ORF">SAMN06265361_102260</name>
</gene>
<keyword evidence="3" id="KW-1185">Reference proteome</keyword>
<name>A0AA46AE65_9BACL</name>
<sequence length="63" mass="7790">MEEVIRVYRCQDAEERIPILRMELDEELEKLYEALKNNNFHRIDQIKARLEEIRKEMLMLEVL</sequence>
<dbReference type="RefSeq" id="WP_102992891.1">
    <property type="nucleotide sequence ID" value="NZ_FXTU01000002.1"/>
</dbReference>
<dbReference type="AlphaFoldDB" id="A0AA46AE65"/>
<feature type="coiled-coil region" evidence="1">
    <location>
        <begin position="10"/>
        <end position="63"/>
    </location>
</feature>